<dbReference type="InterPro" id="IPR013325">
    <property type="entry name" value="RNA_pol_sigma_r2"/>
</dbReference>
<dbReference type="SUPFAM" id="SSF88659">
    <property type="entry name" value="Sigma3 and sigma4 domains of RNA polymerase sigma factors"/>
    <property type="match status" value="1"/>
</dbReference>
<evidence type="ECO:0000256" key="3">
    <source>
        <dbReference type="ARBA" id="ARBA00023082"/>
    </source>
</evidence>
<evidence type="ECO:0000256" key="2">
    <source>
        <dbReference type="ARBA" id="ARBA00023015"/>
    </source>
</evidence>
<dbReference type="InterPro" id="IPR039425">
    <property type="entry name" value="RNA_pol_sigma-70-like"/>
</dbReference>
<dbReference type="InterPro" id="IPR007627">
    <property type="entry name" value="RNA_pol_sigma70_r2"/>
</dbReference>
<feature type="compositionally biased region" description="Basic and acidic residues" evidence="6">
    <location>
        <begin position="9"/>
        <end position="27"/>
    </location>
</feature>
<comment type="caution">
    <text evidence="11">The sequence shown here is derived from an EMBL/GenBank/DDBJ whole genome shotgun (WGS) entry which is preliminary data.</text>
</comment>
<dbReference type="Pfam" id="PF04542">
    <property type="entry name" value="Sigma70_r2"/>
    <property type="match status" value="1"/>
</dbReference>
<dbReference type="NCBIfam" id="TIGR02937">
    <property type="entry name" value="sigma70-ECF"/>
    <property type="match status" value="1"/>
</dbReference>
<evidence type="ECO:0000259" key="8">
    <source>
        <dbReference type="Pfam" id="PF04542"/>
    </source>
</evidence>
<dbReference type="Proteomes" id="UP001144313">
    <property type="component" value="Unassembled WGS sequence"/>
</dbReference>
<evidence type="ECO:0008006" key="13">
    <source>
        <dbReference type="Google" id="ProtNLM"/>
    </source>
</evidence>
<feature type="region of interest" description="Disordered" evidence="6">
    <location>
        <begin position="1"/>
        <end position="28"/>
    </location>
</feature>
<feature type="domain" description="Putative zinc-finger" evidence="10">
    <location>
        <begin position="208"/>
        <end position="241"/>
    </location>
</feature>
<dbReference type="PANTHER" id="PTHR43133:SF8">
    <property type="entry name" value="RNA POLYMERASE SIGMA FACTOR HI_1459-RELATED"/>
    <property type="match status" value="1"/>
</dbReference>
<feature type="region of interest" description="Disordered" evidence="6">
    <location>
        <begin position="426"/>
        <end position="498"/>
    </location>
</feature>
<dbReference type="SUPFAM" id="SSF88946">
    <property type="entry name" value="Sigma2 domain of RNA polymerase sigma factors"/>
    <property type="match status" value="1"/>
</dbReference>
<protein>
    <recommendedName>
        <fullName evidence="13">RNA polymerase sigma factor (Sigma-70 family)</fullName>
    </recommendedName>
</protein>
<dbReference type="Pfam" id="PF08281">
    <property type="entry name" value="Sigma70_r4_2"/>
    <property type="match status" value="1"/>
</dbReference>
<feature type="region of interest" description="Disordered" evidence="6">
    <location>
        <begin position="512"/>
        <end position="531"/>
    </location>
</feature>
<proteinExistence type="inferred from homology"/>
<keyword evidence="7" id="KW-0472">Membrane</keyword>
<dbReference type="AlphaFoldDB" id="A0A9W6LGM6"/>
<feature type="compositionally biased region" description="Basic and acidic residues" evidence="6">
    <location>
        <begin position="473"/>
        <end position="483"/>
    </location>
</feature>
<feature type="transmembrane region" description="Helical" evidence="7">
    <location>
        <begin position="271"/>
        <end position="293"/>
    </location>
</feature>
<gene>
    <name evidence="11" type="ORF">GALLR39Z86_17290</name>
</gene>
<evidence type="ECO:0000313" key="12">
    <source>
        <dbReference type="Proteomes" id="UP001144313"/>
    </source>
</evidence>
<comment type="similarity">
    <text evidence="1">Belongs to the sigma-70 factor family. ECF subfamily.</text>
</comment>
<dbReference type="GO" id="GO:0016987">
    <property type="term" value="F:sigma factor activity"/>
    <property type="evidence" value="ECO:0007669"/>
    <property type="project" value="UniProtKB-KW"/>
</dbReference>
<dbReference type="Gene3D" id="1.10.10.10">
    <property type="entry name" value="Winged helix-like DNA-binding domain superfamily/Winged helix DNA-binding domain"/>
    <property type="match status" value="1"/>
</dbReference>
<dbReference type="GO" id="GO:0006352">
    <property type="term" value="P:DNA-templated transcription initiation"/>
    <property type="evidence" value="ECO:0007669"/>
    <property type="project" value="InterPro"/>
</dbReference>
<dbReference type="InterPro" id="IPR013249">
    <property type="entry name" value="RNA_pol_sigma70_r4_t2"/>
</dbReference>
<feature type="domain" description="RNA polymerase sigma-70 region 2" evidence="8">
    <location>
        <begin position="44"/>
        <end position="112"/>
    </location>
</feature>
<dbReference type="RefSeq" id="WP_270115158.1">
    <property type="nucleotide sequence ID" value="NZ_BAAAOL010000003.1"/>
</dbReference>
<keyword evidence="4" id="KW-0238">DNA-binding</keyword>
<sequence length="903" mass="94792">MPETVPAGDSRHLDPDPGETPETRSDPELIAATRGGDTTAYAVLYERHVHSARRLARILSRDPAGADDLVSEAFAKLLHTFREGGGPDLAFRPYMLQTLRNTFYDRVRRDKKVEFTDDLTEHDSGEIYVDPAVEGQERRYAALAFGKLPERWRMVLWHTEVEEDSPAKIATMLGMTPNGVSALAYRAREKLRQNYLSEHAADSPREECRWTVDRIGARVRGKLGEREASKVDDHLDSCVTCNLLFAELTELNSGLRGVIAVIFLGGAASPYLAAGAVSAAGIAFGGALAYLFMPFKAVANWIRRIVQQLGTKGTVATGTAAAVVAVVAIVALGGEEEQPPQAAPEEPVVQADDPEDEPAPPAPPSPDDVPEPDPEDPADPPAPEDESEPPAAEPAAYGIAHGLGSSGLVAGGEAILPIRLAPPGGSGGGYAPVTERSQDGSGPDERLAEAAGAQADTDGEERRGGGYAAPVERSVDDEVLAERSEDDETVLAERSGDGQAALLERSAAVPFMRSSDSEAAPVQRQGQAASDGIRLDITMPAGITLASETADPGWTCAEDGSVVHCTIARMPDPAEANVRILIGEDVSGYQTFGVSVEGPGISGTTSLQVPIAPAGSEVGFASVDATGVTAAGNTWLTCSVPGCKELVRVGGGEQWPMKPYKDTTAPAGREGEAVSGAVLEVPDGAEVEWAGLYWAGVEEGLPTAVSLAGPGGSWTDLSAEAVRDTDPGRQAFVEVTDLVPGGGEYWVATDNHQLPATECDHWPIDLGAECVERRWAGWSLTVVYTEPGAPVTEVAVYDGPRAADTEIEVEDGGEVQVAATLWGGSGYRRGDSLSAGGQGLGEPATCRAHGAVENPDWYAFGVDVNVYRVATGEEAVIRFERGDDPFIVGVVAVAAPTGDDAAE</sequence>
<evidence type="ECO:0000256" key="5">
    <source>
        <dbReference type="ARBA" id="ARBA00023163"/>
    </source>
</evidence>
<dbReference type="InterPro" id="IPR027383">
    <property type="entry name" value="Znf_put"/>
</dbReference>
<evidence type="ECO:0000259" key="9">
    <source>
        <dbReference type="Pfam" id="PF08281"/>
    </source>
</evidence>
<dbReference type="InterPro" id="IPR013324">
    <property type="entry name" value="RNA_pol_sigma_r3/r4-like"/>
</dbReference>
<dbReference type="InterPro" id="IPR036388">
    <property type="entry name" value="WH-like_DNA-bd_sf"/>
</dbReference>
<accession>A0A9W6LGM6</accession>
<organism evidence="11 12">
    <name type="scientific">Glycomyces algeriensis</name>
    <dbReference type="NCBI Taxonomy" id="256037"/>
    <lineage>
        <taxon>Bacteria</taxon>
        <taxon>Bacillati</taxon>
        <taxon>Actinomycetota</taxon>
        <taxon>Actinomycetes</taxon>
        <taxon>Glycomycetales</taxon>
        <taxon>Glycomycetaceae</taxon>
        <taxon>Glycomyces</taxon>
    </lineage>
</organism>
<evidence type="ECO:0000259" key="10">
    <source>
        <dbReference type="Pfam" id="PF13490"/>
    </source>
</evidence>
<feature type="region of interest" description="Disordered" evidence="6">
    <location>
        <begin position="336"/>
        <end position="392"/>
    </location>
</feature>
<keyword evidence="3" id="KW-0731">Sigma factor</keyword>
<evidence type="ECO:0000256" key="7">
    <source>
        <dbReference type="SAM" id="Phobius"/>
    </source>
</evidence>
<evidence type="ECO:0000256" key="6">
    <source>
        <dbReference type="SAM" id="MobiDB-lite"/>
    </source>
</evidence>
<dbReference type="PANTHER" id="PTHR43133">
    <property type="entry name" value="RNA POLYMERASE ECF-TYPE SIGMA FACTO"/>
    <property type="match status" value="1"/>
</dbReference>
<evidence type="ECO:0000256" key="1">
    <source>
        <dbReference type="ARBA" id="ARBA00010641"/>
    </source>
</evidence>
<dbReference type="Gene3D" id="1.10.1740.10">
    <property type="match status" value="1"/>
</dbReference>
<evidence type="ECO:0000313" key="11">
    <source>
        <dbReference type="EMBL" id="GLI41879.1"/>
    </source>
</evidence>
<keyword evidence="2" id="KW-0805">Transcription regulation</keyword>
<dbReference type="InterPro" id="IPR014284">
    <property type="entry name" value="RNA_pol_sigma-70_dom"/>
</dbReference>
<reference evidence="11" key="1">
    <citation type="submission" date="2022-12" db="EMBL/GenBank/DDBJ databases">
        <title>Reference genome sequencing for broad-spectrum identification of bacterial and archaeal isolates by mass spectrometry.</title>
        <authorList>
            <person name="Sekiguchi Y."/>
            <person name="Tourlousse D.M."/>
        </authorList>
    </citation>
    <scope>NUCLEOTIDE SEQUENCE</scope>
    <source>
        <strain evidence="11">LLR39Z86</strain>
    </source>
</reference>
<keyword evidence="5" id="KW-0804">Transcription</keyword>
<feature type="domain" description="RNA polymerase sigma factor 70 region 4 type 2" evidence="9">
    <location>
        <begin position="143"/>
        <end position="191"/>
    </location>
</feature>
<keyword evidence="7" id="KW-1133">Transmembrane helix</keyword>
<feature type="compositionally biased region" description="Low complexity" evidence="6">
    <location>
        <begin position="336"/>
        <end position="351"/>
    </location>
</feature>
<name>A0A9W6LGM6_9ACTN</name>
<feature type="compositionally biased region" description="Acidic residues" evidence="6">
    <location>
        <begin position="368"/>
        <end position="388"/>
    </location>
</feature>
<dbReference type="GO" id="GO:0003677">
    <property type="term" value="F:DNA binding"/>
    <property type="evidence" value="ECO:0007669"/>
    <property type="project" value="UniProtKB-KW"/>
</dbReference>
<evidence type="ECO:0000256" key="4">
    <source>
        <dbReference type="ARBA" id="ARBA00023125"/>
    </source>
</evidence>
<dbReference type="Pfam" id="PF13490">
    <property type="entry name" value="zf-HC2"/>
    <property type="match status" value="1"/>
</dbReference>
<keyword evidence="7" id="KW-0812">Transmembrane</keyword>
<dbReference type="EMBL" id="BSDT01000001">
    <property type="protein sequence ID" value="GLI41879.1"/>
    <property type="molecule type" value="Genomic_DNA"/>
</dbReference>
<feature type="transmembrane region" description="Helical" evidence="7">
    <location>
        <begin position="314"/>
        <end position="334"/>
    </location>
</feature>
<keyword evidence="12" id="KW-1185">Reference proteome</keyword>